<keyword evidence="2" id="KW-0472">Membrane</keyword>
<dbReference type="InParanoid" id="F4S8M2"/>
<feature type="compositionally biased region" description="Low complexity" evidence="1">
    <location>
        <begin position="40"/>
        <end position="60"/>
    </location>
</feature>
<dbReference type="HOGENOM" id="CLU_030195_1_1_1"/>
<sequence length="473" mass="50874">MVYQSIRPSLGLVILGASLSSGFLLPAAPGSATQTPGVPSPINSTNGSPPPTTNNNATSTQAPVPQNVKDPNCIAGNLSAQTWKDLKLDDYLTNYSGGQNLTLTQYADSKGAQNFKCGIEEDCTIGQICDPVVGLDWYILLSVQEWNNCMNSVYKAVHFATSIVQGTLALMVSELTNRNMPASAYAFDASSLAMLIASFSAVMVLGVDLLFLAGYVGVLYTILSTFGIISVASGFLASNGFTISNLLSTAPEDKKSFIAWGDIGNVFSQWESGMHSKISNTTQTVLNSPISSPQGISGVLKNGVFLYDTQPKTTADLQTEYATVIQARSLNLVLRSMGAYVTRGGEKCDGKGPNGAREGDEYLSYCTPDKIMMNIVLAKGDKTENKIQSAKMISAKFGFTTDYLVNQSWICQSKYKKFEFDPYQDSPLPSDPNQECIINLPVCDLSDIRIDKARKGKHHSTTKACRVQGGLPI</sequence>
<dbReference type="PANTHER" id="PTHR33339:SF1">
    <property type="entry name" value="LYSM DOMAIN-CONTAINING PROTEIN"/>
    <property type="match status" value="1"/>
</dbReference>
<feature type="region of interest" description="Disordered" evidence="1">
    <location>
        <begin position="30"/>
        <end position="66"/>
    </location>
</feature>
<dbReference type="EMBL" id="GL883165">
    <property type="protein sequence ID" value="EGF99015.1"/>
    <property type="molecule type" value="Genomic_DNA"/>
</dbReference>
<evidence type="ECO:0000313" key="6">
    <source>
        <dbReference type="Proteomes" id="UP000001072"/>
    </source>
</evidence>
<evidence type="ECO:0000256" key="2">
    <source>
        <dbReference type="SAM" id="Phobius"/>
    </source>
</evidence>
<evidence type="ECO:0000256" key="1">
    <source>
        <dbReference type="SAM" id="MobiDB-lite"/>
    </source>
</evidence>
<feature type="domain" description="DUF7872" evidence="4">
    <location>
        <begin position="253"/>
        <end position="473"/>
    </location>
</feature>
<gene>
    <name evidence="5" type="ORF">MELLADRAFT_113053</name>
</gene>
<dbReference type="STRING" id="747676.F4S8M2"/>
<dbReference type="InterPro" id="IPR057194">
    <property type="entry name" value="DUF7872"/>
</dbReference>
<reference evidence="6" key="1">
    <citation type="journal article" date="2011" name="Proc. Natl. Acad. Sci. U.S.A.">
        <title>Obligate biotrophy features unraveled by the genomic analysis of rust fungi.</title>
        <authorList>
            <person name="Duplessis S."/>
            <person name="Cuomo C.A."/>
            <person name="Lin Y.-C."/>
            <person name="Aerts A."/>
            <person name="Tisserant E."/>
            <person name="Veneault-Fourrey C."/>
            <person name="Joly D.L."/>
            <person name="Hacquard S."/>
            <person name="Amselem J."/>
            <person name="Cantarel B.L."/>
            <person name="Chiu R."/>
            <person name="Coutinho P.M."/>
            <person name="Feau N."/>
            <person name="Field M."/>
            <person name="Frey P."/>
            <person name="Gelhaye E."/>
            <person name="Goldberg J."/>
            <person name="Grabherr M.G."/>
            <person name="Kodira C.D."/>
            <person name="Kohler A."/>
            <person name="Kuees U."/>
            <person name="Lindquist E.A."/>
            <person name="Lucas S.M."/>
            <person name="Mago R."/>
            <person name="Mauceli E."/>
            <person name="Morin E."/>
            <person name="Murat C."/>
            <person name="Pangilinan J.L."/>
            <person name="Park R."/>
            <person name="Pearson M."/>
            <person name="Quesneville H."/>
            <person name="Rouhier N."/>
            <person name="Sakthikumar S."/>
            <person name="Salamov A.A."/>
            <person name="Schmutz J."/>
            <person name="Selles B."/>
            <person name="Shapiro H."/>
            <person name="Tanguay P."/>
            <person name="Tuskan G.A."/>
            <person name="Henrissat B."/>
            <person name="Van de Peer Y."/>
            <person name="Rouze P."/>
            <person name="Ellis J.G."/>
            <person name="Dodds P.N."/>
            <person name="Schein J.E."/>
            <person name="Zhong S."/>
            <person name="Hamelin R.C."/>
            <person name="Grigoriev I.V."/>
            <person name="Szabo L.J."/>
            <person name="Martin F."/>
        </authorList>
    </citation>
    <scope>NUCLEOTIDE SEQUENCE [LARGE SCALE GENOMIC DNA]</scope>
    <source>
        <strain evidence="6">98AG31 / pathotype 3-4-7</strain>
    </source>
</reference>
<dbReference type="RefSeq" id="XP_007417714.1">
    <property type="nucleotide sequence ID" value="XM_007417652.1"/>
</dbReference>
<dbReference type="GeneID" id="18924865"/>
<accession>F4S8M2</accession>
<dbReference type="OrthoDB" id="2501761at2759"/>
<dbReference type="AlphaFoldDB" id="F4S8M2"/>
<dbReference type="PANTHER" id="PTHR33339">
    <property type="entry name" value="LYSM DOMAIN-CONTAINING PROTEIN"/>
    <property type="match status" value="1"/>
</dbReference>
<evidence type="ECO:0000313" key="5">
    <source>
        <dbReference type="EMBL" id="EGF99015.1"/>
    </source>
</evidence>
<protein>
    <recommendedName>
        <fullName evidence="4">DUF7872 domain-containing protein</fullName>
    </recommendedName>
</protein>
<dbReference type="VEuPathDB" id="FungiDB:MELLADRAFT_113053"/>
<organism evidence="6">
    <name type="scientific">Melampsora larici-populina (strain 98AG31 / pathotype 3-4-7)</name>
    <name type="common">Poplar leaf rust fungus</name>
    <dbReference type="NCBI Taxonomy" id="747676"/>
    <lineage>
        <taxon>Eukaryota</taxon>
        <taxon>Fungi</taxon>
        <taxon>Dikarya</taxon>
        <taxon>Basidiomycota</taxon>
        <taxon>Pucciniomycotina</taxon>
        <taxon>Pucciniomycetes</taxon>
        <taxon>Pucciniales</taxon>
        <taxon>Melampsoraceae</taxon>
        <taxon>Melampsora</taxon>
    </lineage>
</organism>
<keyword evidence="2" id="KW-0812">Transmembrane</keyword>
<feature type="chain" id="PRO_5003321353" description="DUF7872 domain-containing protein" evidence="3">
    <location>
        <begin position="23"/>
        <end position="473"/>
    </location>
</feature>
<keyword evidence="3" id="KW-0732">Signal</keyword>
<keyword evidence="6" id="KW-1185">Reference proteome</keyword>
<proteinExistence type="predicted"/>
<evidence type="ECO:0000259" key="4">
    <source>
        <dbReference type="Pfam" id="PF25278"/>
    </source>
</evidence>
<dbReference type="Proteomes" id="UP000001072">
    <property type="component" value="Unassembled WGS sequence"/>
</dbReference>
<name>F4S8M2_MELLP</name>
<evidence type="ECO:0000256" key="3">
    <source>
        <dbReference type="SAM" id="SignalP"/>
    </source>
</evidence>
<dbReference type="KEGG" id="mlr:MELLADRAFT_113053"/>
<feature type="transmembrane region" description="Helical" evidence="2">
    <location>
        <begin position="212"/>
        <end position="237"/>
    </location>
</feature>
<feature type="signal peptide" evidence="3">
    <location>
        <begin position="1"/>
        <end position="22"/>
    </location>
</feature>
<feature type="transmembrane region" description="Helical" evidence="2">
    <location>
        <begin position="184"/>
        <end position="206"/>
    </location>
</feature>
<dbReference type="Pfam" id="PF25278">
    <property type="entry name" value="DUF7872"/>
    <property type="match status" value="1"/>
</dbReference>
<keyword evidence="2" id="KW-1133">Transmembrane helix</keyword>
<dbReference type="eggNOG" id="ENOG502SQPP">
    <property type="taxonomic scope" value="Eukaryota"/>
</dbReference>